<dbReference type="Proteomes" id="UP001157914">
    <property type="component" value="Unassembled WGS sequence"/>
</dbReference>
<feature type="signal peptide" evidence="1">
    <location>
        <begin position="1"/>
        <end position="23"/>
    </location>
</feature>
<evidence type="ECO:0000313" key="3">
    <source>
        <dbReference type="Proteomes" id="UP001157914"/>
    </source>
</evidence>
<comment type="caution">
    <text evidence="2">The sequence shown here is derived from an EMBL/GenBank/DDBJ whole genome shotgun (WGS) entry which is preliminary data.</text>
</comment>
<keyword evidence="1" id="KW-0732">Signal</keyword>
<name>A0ABY1PIS4_9HYPH</name>
<evidence type="ECO:0000313" key="2">
    <source>
        <dbReference type="EMBL" id="SMP33662.1"/>
    </source>
</evidence>
<protein>
    <submittedName>
        <fullName evidence="2">Uncharacterized protein</fullName>
    </submittedName>
</protein>
<proteinExistence type="predicted"/>
<dbReference type="EMBL" id="FXTT01000005">
    <property type="protein sequence ID" value="SMP33662.1"/>
    <property type="molecule type" value="Genomic_DNA"/>
</dbReference>
<keyword evidence="3" id="KW-1185">Reference proteome</keyword>
<feature type="chain" id="PRO_5047232409" evidence="1">
    <location>
        <begin position="24"/>
        <end position="103"/>
    </location>
</feature>
<dbReference type="RefSeq" id="WP_155189827.1">
    <property type="nucleotide sequence ID" value="NZ_BAAAEA010000001.1"/>
</dbReference>
<sequence length="103" mass="11495">MRKPALFLTTLACASAIALSAAAARPDLRQMSCAAAQEMVRQHGAVVFTTGQYTYSKFVSNLRYCDSREMLFTQYGPTRDVKKCPVAYECREPLFPFGPFGRD</sequence>
<evidence type="ECO:0000256" key="1">
    <source>
        <dbReference type="SAM" id="SignalP"/>
    </source>
</evidence>
<reference evidence="2 3" key="1">
    <citation type="submission" date="2017-05" db="EMBL/GenBank/DDBJ databases">
        <authorList>
            <person name="Varghese N."/>
            <person name="Submissions S."/>
        </authorList>
    </citation>
    <scope>NUCLEOTIDE SEQUENCE [LARGE SCALE GENOMIC DNA]</scope>
    <source>
        <strain evidence="2 3">DSM 15949</strain>
    </source>
</reference>
<accession>A0ABY1PIS4</accession>
<organism evidence="2 3">
    <name type="scientific">Roseibium denhamense</name>
    <dbReference type="NCBI Taxonomy" id="76305"/>
    <lineage>
        <taxon>Bacteria</taxon>
        <taxon>Pseudomonadati</taxon>
        <taxon>Pseudomonadota</taxon>
        <taxon>Alphaproteobacteria</taxon>
        <taxon>Hyphomicrobiales</taxon>
        <taxon>Stappiaceae</taxon>
        <taxon>Roseibium</taxon>
    </lineage>
</organism>
<gene>
    <name evidence="2" type="ORF">SAMN06265374_3823</name>
</gene>